<name>A0ABM5WPJ3_9BURK</name>
<evidence type="ECO:0000313" key="1">
    <source>
        <dbReference type="EMBL" id="ALS62550.1"/>
    </source>
</evidence>
<dbReference type="Proteomes" id="UP000060277">
    <property type="component" value="Chromosome"/>
</dbReference>
<dbReference type="EMBL" id="CP013480">
    <property type="protein sequence ID" value="ALS62550.1"/>
    <property type="molecule type" value="Genomic_DNA"/>
</dbReference>
<reference evidence="2" key="1">
    <citation type="submission" date="2015-12" db="EMBL/GenBank/DDBJ databases">
        <title>Complete genome sequence of Pandoraea norimbergensis DSM 11628.</title>
        <authorList>
            <person name="Ee R."/>
            <person name="Lim Y.-L."/>
            <person name="Yong D."/>
            <person name="Yin W.-F."/>
            <person name="Chan K.-G."/>
        </authorList>
    </citation>
    <scope>NUCLEOTIDE SEQUENCE [LARGE SCALE GENOMIC DNA]</scope>
    <source>
        <strain evidence="2">DSM 11628</strain>
    </source>
</reference>
<protein>
    <submittedName>
        <fullName evidence="1">Uncharacterized protein</fullName>
    </submittedName>
</protein>
<evidence type="ECO:0000313" key="2">
    <source>
        <dbReference type="Proteomes" id="UP000060277"/>
    </source>
</evidence>
<sequence>MSASALSASSLTTVIAGAWVAMSDTPRVVFADDLTDVRVAPDAHIEPVLRHDDCATWLPTRAPADVQSDGRTIMHLHSEPDRIGFLSEHKAGAFWVELLDVLASTDGCPNGIDGEPLVEALERRMACLGIAATEEAQTSSGRDEGLGQGVNRTLESEFRTAESMSIPSIYLRRDGYQPGTMAALEYDLGWWVLMPTWNRLTQVDEGAWHDNPNPALFRAAGRDIIDRLPVDPSKLITASGVARILSLHSHAAGFSNCLTNVTRVAPRAGEGGAPVPAIDTSVFERRCPGDWWRAADARHPGRDALTLHANACRERTTTDAPPSSSSS</sequence>
<gene>
    <name evidence="1" type="ORF">AT302_24900</name>
</gene>
<organism evidence="1 2">
    <name type="scientific">Pandoraea norimbergensis</name>
    <dbReference type="NCBI Taxonomy" id="93219"/>
    <lineage>
        <taxon>Bacteria</taxon>
        <taxon>Pseudomonadati</taxon>
        <taxon>Pseudomonadota</taxon>
        <taxon>Betaproteobacteria</taxon>
        <taxon>Burkholderiales</taxon>
        <taxon>Burkholderiaceae</taxon>
        <taxon>Pandoraea</taxon>
    </lineage>
</organism>
<proteinExistence type="predicted"/>
<accession>A0ABM5WPJ3</accession>
<keyword evidence="2" id="KW-1185">Reference proteome</keyword>